<protein>
    <submittedName>
        <fullName evidence="1">Uncharacterized protein</fullName>
    </submittedName>
</protein>
<evidence type="ECO:0000313" key="2">
    <source>
        <dbReference type="Proteomes" id="UP000021053"/>
    </source>
</evidence>
<dbReference type="PROSITE" id="PS51257">
    <property type="entry name" value="PROKAR_LIPOPROTEIN"/>
    <property type="match status" value="1"/>
</dbReference>
<organism evidence="1 2">
    <name type="scientific">Cryptosporangium arvum DSM 44712</name>
    <dbReference type="NCBI Taxonomy" id="927661"/>
    <lineage>
        <taxon>Bacteria</taxon>
        <taxon>Bacillati</taxon>
        <taxon>Actinomycetota</taxon>
        <taxon>Actinomycetes</taxon>
        <taxon>Cryptosporangiales</taxon>
        <taxon>Cryptosporangiaceae</taxon>
        <taxon>Cryptosporangium</taxon>
    </lineage>
</organism>
<dbReference type="AlphaFoldDB" id="A0A010Z5K2"/>
<gene>
    <name evidence="1" type="ORF">CryarDRAFT_3826</name>
</gene>
<dbReference type="Proteomes" id="UP000021053">
    <property type="component" value="Unassembled WGS sequence"/>
</dbReference>
<reference evidence="1 2" key="1">
    <citation type="submission" date="2013-07" db="EMBL/GenBank/DDBJ databases">
        <authorList>
            <consortium name="DOE Joint Genome Institute"/>
            <person name="Eisen J."/>
            <person name="Huntemann M."/>
            <person name="Han J."/>
            <person name="Chen A."/>
            <person name="Kyrpides N."/>
            <person name="Mavromatis K."/>
            <person name="Markowitz V."/>
            <person name="Palaniappan K."/>
            <person name="Ivanova N."/>
            <person name="Schaumberg A."/>
            <person name="Pati A."/>
            <person name="Liolios K."/>
            <person name="Nordberg H.P."/>
            <person name="Cantor M.N."/>
            <person name="Hua S.X."/>
            <person name="Woyke T."/>
        </authorList>
    </citation>
    <scope>NUCLEOTIDE SEQUENCE [LARGE SCALE GENOMIC DNA]</scope>
    <source>
        <strain evidence="1 2">DSM 44712</strain>
    </source>
</reference>
<dbReference type="EMBL" id="JFBT01000001">
    <property type="protein sequence ID" value="EXG82628.1"/>
    <property type="molecule type" value="Genomic_DNA"/>
</dbReference>
<dbReference type="HOGENOM" id="CLU_791589_0_0_11"/>
<dbReference type="RefSeq" id="WP_035852547.1">
    <property type="nucleotide sequence ID" value="NZ_KK073874.1"/>
</dbReference>
<keyword evidence="2" id="KW-1185">Reference proteome</keyword>
<proteinExistence type="predicted"/>
<comment type="caution">
    <text evidence="1">The sequence shown here is derived from an EMBL/GenBank/DDBJ whole genome shotgun (WGS) entry which is preliminary data.</text>
</comment>
<accession>A0A010Z5K2</accession>
<evidence type="ECO:0000313" key="1">
    <source>
        <dbReference type="EMBL" id="EXG82628.1"/>
    </source>
</evidence>
<sequence length="350" mass="36868">MTRWWSAIVVGVVFAVAGCGGDAEPAPTESSPSPVPTASTADAGYVDRSISDSFLPRFDGIRKFGESAFLQGEGWRTALSWSVTVRNLEAHDARVFKAFLGSRLKKYGTYGRAPEMDLLAAPGHEFLVTYLSETDGVKTAPGKPEPGPYQVLVGGKARPLDLDPSESDVLVVVSVPVGADATLRHTYQGRTAEISLRTGKPGGPAAGACGATAGTDSAHFGARRGDAYLSATFEVTASLTSYLEGRGWAKGGRCWMTTRITATYWTPRMGPEGTSSPPDGFSGLEPTIVGVTVDGRRYPVGATAFDVAESAKTVRVTVRPRAPRKDGTPVAWANLSGVTAPEAATITLRR</sequence>
<name>A0A010Z5K2_9ACTN</name>